<dbReference type="STRING" id="583356.Igag_0712"/>
<dbReference type="EMBL" id="CP002098">
    <property type="protein sequence ID" value="ADM27542.1"/>
    <property type="molecule type" value="Genomic_DNA"/>
</dbReference>
<reference evidence="1 2" key="1">
    <citation type="journal article" date="2010" name="Stand. Genomic Sci.">
        <title>Complete genome sequence of Ignisphaera aggregans type strain (AQ1.S1).</title>
        <authorList>
            <person name="Goker M."/>
            <person name="Held B."/>
            <person name="Lapidus A."/>
            <person name="Nolan M."/>
            <person name="Spring S."/>
            <person name="Yasawong M."/>
            <person name="Lucas S."/>
            <person name="Glavina Del Rio T."/>
            <person name="Tice H."/>
            <person name="Cheng J.F."/>
            <person name="Goodwin L."/>
            <person name="Tapia R."/>
            <person name="Pitluck S."/>
            <person name="Liolios K."/>
            <person name="Ivanova N."/>
            <person name="Mavromatis K."/>
            <person name="Mikhailova N."/>
            <person name="Pati A."/>
            <person name="Chen A."/>
            <person name="Palaniappan K."/>
            <person name="Brambilla E."/>
            <person name="Land M."/>
            <person name="Hauser L."/>
            <person name="Chang Y.J."/>
            <person name="Jeffries C.D."/>
            <person name="Brettin T."/>
            <person name="Detter J.C."/>
            <person name="Han C."/>
            <person name="Rohde M."/>
            <person name="Sikorski J."/>
            <person name="Woyke T."/>
            <person name="Bristow J."/>
            <person name="Eisen J.A."/>
            <person name="Markowitz V."/>
            <person name="Hugenholtz P."/>
            <person name="Kyrpides N.C."/>
            <person name="Klenk H.P."/>
        </authorList>
    </citation>
    <scope>NUCLEOTIDE SEQUENCE [LARGE SCALE GENOMIC DNA]</scope>
    <source>
        <strain evidence="2">DSM 17230 / JCM 13409 / AQ1.S1</strain>
    </source>
</reference>
<evidence type="ECO:0000313" key="2">
    <source>
        <dbReference type="Proteomes" id="UP000001304"/>
    </source>
</evidence>
<keyword evidence="2" id="KW-1185">Reference proteome</keyword>
<dbReference type="KEGG" id="iag:Igag_0712"/>
<accession>E0ST65</accession>
<sequence>MATLRLVIEAVYVPPSNIEISINDMESKLLTLELVIDPGFRIRIAKIRLQSDKQ</sequence>
<protein>
    <submittedName>
        <fullName evidence="1">Uncharacterized protein</fullName>
    </submittedName>
</protein>
<dbReference type="HOGENOM" id="CLU_3039013_0_0_2"/>
<name>E0ST65_IGNAA</name>
<evidence type="ECO:0000313" key="1">
    <source>
        <dbReference type="EMBL" id="ADM27542.1"/>
    </source>
</evidence>
<dbReference type="AlphaFoldDB" id="E0ST65"/>
<gene>
    <name evidence="1" type="ordered locus">Igag_0712</name>
</gene>
<proteinExistence type="predicted"/>
<organism evidence="1 2">
    <name type="scientific">Ignisphaera aggregans (strain DSM 17230 / JCM 13409 / AQ1.S1)</name>
    <dbReference type="NCBI Taxonomy" id="583356"/>
    <lineage>
        <taxon>Archaea</taxon>
        <taxon>Thermoproteota</taxon>
        <taxon>Thermoprotei</taxon>
        <taxon>Desulfurococcales</taxon>
        <taxon>Desulfurococcaceae</taxon>
        <taxon>Ignisphaera</taxon>
    </lineage>
</organism>
<dbReference type="Proteomes" id="UP000001304">
    <property type="component" value="Chromosome"/>
</dbReference>
<dbReference type="BioCyc" id="IAGG583356:GHAH-708-MONOMER"/>